<dbReference type="RefSeq" id="WP_264731609.1">
    <property type="nucleotide sequence ID" value="NZ_JAPDNR010000001.1"/>
</dbReference>
<protein>
    <recommendedName>
        <fullName evidence="4">MerC domain-containing protein</fullName>
    </recommendedName>
</protein>
<evidence type="ECO:0000313" key="3">
    <source>
        <dbReference type="Proteomes" id="UP001207742"/>
    </source>
</evidence>
<keyword evidence="1" id="KW-1133">Transmembrane helix</keyword>
<feature type="transmembrane region" description="Helical" evidence="1">
    <location>
        <begin position="104"/>
        <end position="123"/>
    </location>
</feature>
<evidence type="ECO:0000313" key="2">
    <source>
        <dbReference type="EMBL" id="MCW3485339.1"/>
    </source>
</evidence>
<reference evidence="2 3" key="1">
    <citation type="submission" date="2022-10" db="EMBL/GenBank/DDBJ databases">
        <title>Chitinophaga nivalis PC15 sp. nov., isolated from Pyeongchang county, South Korea.</title>
        <authorList>
            <person name="Trinh H.N."/>
        </authorList>
    </citation>
    <scope>NUCLEOTIDE SEQUENCE [LARGE SCALE GENOMIC DNA]</scope>
    <source>
        <strain evidence="2 3">PC14</strain>
    </source>
</reference>
<feature type="transmembrane region" description="Helical" evidence="1">
    <location>
        <begin position="166"/>
        <end position="185"/>
    </location>
</feature>
<keyword evidence="1" id="KW-0472">Membrane</keyword>
<feature type="transmembrane region" description="Helical" evidence="1">
    <location>
        <begin position="135"/>
        <end position="154"/>
    </location>
</feature>
<organism evidence="2 3">
    <name type="scientific">Chitinophaga nivalis</name>
    <dbReference type="NCBI Taxonomy" id="2991709"/>
    <lineage>
        <taxon>Bacteria</taxon>
        <taxon>Pseudomonadati</taxon>
        <taxon>Bacteroidota</taxon>
        <taxon>Chitinophagia</taxon>
        <taxon>Chitinophagales</taxon>
        <taxon>Chitinophagaceae</taxon>
        <taxon>Chitinophaga</taxon>
    </lineage>
</organism>
<gene>
    <name evidence="2" type="ORF">OL497_15620</name>
</gene>
<keyword evidence="1" id="KW-0812">Transmembrane</keyword>
<comment type="caution">
    <text evidence="2">The sequence shown here is derived from an EMBL/GenBank/DDBJ whole genome shotgun (WGS) entry which is preliminary data.</text>
</comment>
<evidence type="ECO:0008006" key="4">
    <source>
        <dbReference type="Google" id="ProtNLM"/>
    </source>
</evidence>
<accession>A0ABT3IN06</accession>
<proteinExistence type="predicted"/>
<dbReference type="EMBL" id="JAPDNS010000001">
    <property type="protein sequence ID" value="MCW3485339.1"/>
    <property type="molecule type" value="Genomic_DNA"/>
</dbReference>
<sequence length="224" mass="25996">MNNLQITINWGNATGQSRSAIRQIIRTVLLQQHQLPCWREKKAGKYLLPGRLFTNPTNITINGRKVHVFKNEMDILNPEMLLHKIKKLPAVNTSKAIKQTIRHVVTAMLIALFPKCPVCWGIYLSLFSSVGIAKIPYTPEMLLLFLLIMVYNIYQMYHTCFIRKYFIPWYIQLTAYLALLINWRYMNNDWIIGLSITGLVLSSLLINTRLSIHHLLKSIKHGLH</sequence>
<feature type="transmembrane region" description="Helical" evidence="1">
    <location>
        <begin position="191"/>
        <end position="210"/>
    </location>
</feature>
<evidence type="ECO:0000256" key="1">
    <source>
        <dbReference type="SAM" id="Phobius"/>
    </source>
</evidence>
<name>A0ABT3IN06_9BACT</name>
<dbReference type="Proteomes" id="UP001207742">
    <property type="component" value="Unassembled WGS sequence"/>
</dbReference>
<keyword evidence="3" id="KW-1185">Reference proteome</keyword>